<reference evidence="1 2" key="1">
    <citation type="journal article" date="2012" name="Nature">
        <title>The bonobo genome compared with the chimpanzee and human genomes.</title>
        <authorList>
            <person name="Prufer K."/>
            <person name="Munch K."/>
            <person name="Hellmann I."/>
            <person name="Akagi K."/>
            <person name="Miller J.R."/>
            <person name="Walenz B."/>
            <person name="Koren S."/>
            <person name="Sutton G."/>
            <person name="Kodira C."/>
            <person name="Winer R."/>
            <person name="Knight J.R."/>
            <person name="Mullikin J.C."/>
            <person name="Meader S.J."/>
            <person name="Ponting C.P."/>
            <person name="Lunter G."/>
            <person name="Higashino S."/>
            <person name="Hobolth A."/>
            <person name="Dutheil J."/>
            <person name="Karakoc E."/>
            <person name="Alkan C."/>
            <person name="Sajjadian S."/>
            <person name="Catacchio C.R."/>
            <person name="Ventura M."/>
            <person name="Marques-Bonet T."/>
            <person name="Eichler E.E."/>
            <person name="Andre C."/>
            <person name="Atencia R."/>
            <person name="Mugisha L."/>
            <person name="Junhold J."/>
            <person name="Patterson N."/>
            <person name="Siebauer M."/>
            <person name="Good J.M."/>
            <person name="Fischer A."/>
            <person name="Ptak S.E."/>
            <person name="Lachmann M."/>
            <person name="Symer D.E."/>
            <person name="Mailund T."/>
            <person name="Schierup M.H."/>
            <person name="Andres A.M."/>
            <person name="Kelso J."/>
            <person name="Paabo S."/>
        </authorList>
    </citation>
    <scope>NUCLEOTIDE SEQUENCE [LARGE SCALE GENOMIC DNA]</scope>
</reference>
<keyword evidence="2" id="KW-1185">Reference proteome</keyword>
<evidence type="ECO:0000313" key="1">
    <source>
        <dbReference type="Ensembl" id="ENSPPAP00000022911.1"/>
    </source>
</evidence>
<dbReference type="InterPro" id="IPR013838">
    <property type="entry name" value="Beta-tubulin_BS"/>
</dbReference>
<protein>
    <recommendedName>
        <fullName evidence="3">Tubulin/FtsZ GTPase domain-containing protein</fullName>
    </recommendedName>
</protein>
<dbReference type="Proteomes" id="UP000240080">
    <property type="component" value="Chromosome 3"/>
</dbReference>
<reference evidence="1" key="2">
    <citation type="submission" date="2025-08" db="UniProtKB">
        <authorList>
            <consortium name="Ensembl"/>
        </authorList>
    </citation>
    <scope>IDENTIFICATION</scope>
</reference>
<name>A0A2R9B071_PANPA</name>
<dbReference type="EMBL" id="AJFE02017836">
    <property type="status" value="NOT_ANNOTATED_CDS"/>
    <property type="molecule type" value="Genomic_DNA"/>
</dbReference>
<proteinExistence type="predicted"/>
<dbReference type="GeneTree" id="ENSGT00910000146935"/>
<organism evidence="1 2">
    <name type="scientific">Pan paniscus</name>
    <name type="common">Pygmy chimpanzee</name>
    <name type="synonym">Bonobo</name>
    <dbReference type="NCBI Taxonomy" id="9597"/>
    <lineage>
        <taxon>Eukaryota</taxon>
        <taxon>Metazoa</taxon>
        <taxon>Chordata</taxon>
        <taxon>Craniata</taxon>
        <taxon>Vertebrata</taxon>
        <taxon>Euteleostomi</taxon>
        <taxon>Mammalia</taxon>
        <taxon>Eutheria</taxon>
        <taxon>Euarchontoglires</taxon>
        <taxon>Primates</taxon>
        <taxon>Haplorrhini</taxon>
        <taxon>Catarrhini</taxon>
        <taxon>Hominidae</taxon>
        <taxon>Pan</taxon>
    </lineage>
</organism>
<dbReference type="Ensembl" id="ENSPPAT00000045726.1">
    <property type="protein sequence ID" value="ENSPPAP00000022911.1"/>
    <property type="gene ID" value="ENSPPAG00000034635.1"/>
</dbReference>
<dbReference type="Bgee" id="ENSPPAG00000034635">
    <property type="expression patterns" value="Expressed in prefrontal cortex and 6 other cell types or tissues"/>
</dbReference>
<evidence type="ECO:0008006" key="3">
    <source>
        <dbReference type="Google" id="ProtNLM"/>
    </source>
</evidence>
<dbReference type="PROSITE" id="PS00228">
    <property type="entry name" value="TUBULIN_B_AUTOREG"/>
    <property type="match status" value="1"/>
</dbReference>
<reference evidence="1" key="3">
    <citation type="submission" date="2025-09" db="UniProtKB">
        <authorList>
            <consortium name="Ensembl"/>
        </authorList>
    </citation>
    <scope>IDENTIFICATION</scope>
</reference>
<dbReference type="OMA" id="NCGARAP"/>
<dbReference type="AlphaFoldDB" id="A0A2R9B071"/>
<accession>A0A2R9B071</accession>
<evidence type="ECO:0000313" key="2">
    <source>
        <dbReference type="Proteomes" id="UP000240080"/>
    </source>
</evidence>
<sequence>MREIVLTQIGQYGNQIGAKVAGTCPALCSWIWSRAPWTLCARGPSGRSSGQTTSSSVSCGRGLGCGSLGQLKIQECAKVILRELWPQAPEHPPVLRVESLNQPPKRASGGRPGCLLKVRSY</sequence>